<protein>
    <submittedName>
        <fullName evidence="2">Uncharacterized protein</fullName>
    </submittedName>
</protein>
<accession>A0A8C8XQ54</accession>
<dbReference type="AntiFam" id="ANF00149">
    <property type="entry name" value="Shadow ORF (opposite cshA)"/>
</dbReference>
<dbReference type="AlphaFoldDB" id="A0A8C8XQ54"/>
<dbReference type="GeneTree" id="ENSGT01080000257453"/>
<reference evidence="2" key="2">
    <citation type="submission" date="2025-08" db="UniProtKB">
        <authorList>
            <consortium name="Ensembl"/>
        </authorList>
    </citation>
    <scope>IDENTIFICATION</scope>
</reference>
<reference evidence="2" key="1">
    <citation type="journal article" date="2019" name="bioRxiv">
        <title>Long live the king: chromosome-level assembly of the lion (Panthera leo) using linked-read, Hi-C, and long read data.</title>
        <authorList>
            <person name="Armstrong E.E."/>
            <person name="Taylor R.W."/>
            <person name="Miller D.E."/>
            <person name="Kaelin C."/>
            <person name="Barsh G."/>
            <person name="Hadly E.A."/>
            <person name="Petrov D."/>
        </authorList>
    </citation>
    <scope>NUCLEOTIDE SEQUENCE [LARGE SCALE GENOMIC DNA]</scope>
</reference>
<evidence type="ECO:0000313" key="2">
    <source>
        <dbReference type="Ensembl" id="ENSPLOP00000020386.1"/>
    </source>
</evidence>
<dbReference type="Proteomes" id="UP000694399">
    <property type="component" value="Chromosome E3"/>
</dbReference>
<reference evidence="2" key="3">
    <citation type="submission" date="2025-09" db="UniProtKB">
        <authorList>
            <consortium name="Ensembl"/>
        </authorList>
    </citation>
    <scope>IDENTIFICATION</scope>
</reference>
<feature type="region of interest" description="Disordered" evidence="1">
    <location>
        <begin position="54"/>
        <end position="78"/>
    </location>
</feature>
<dbReference type="Ensembl" id="ENSPLOT00000022539.1">
    <property type="protein sequence ID" value="ENSPLOP00000020386.1"/>
    <property type="gene ID" value="ENSPLOG00000014951.1"/>
</dbReference>
<evidence type="ECO:0000256" key="1">
    <source>
        <dbReference type="SAM" id="MobiDB-lite"/>
    </source>
</evidence>
<evidence type="ECO:0000313" key="3">
    <source>
        <dbReference type="Proteomes" id="UP000694399"/>
    </source>
</evidence>
<keyword evidence="3" id="KW-1185">Reference proteome</keyword>
<proteinExistence type="predicted"/>
<name>A0A8C8XQ54_PANLE</name>
<sequence length="237" mass="25944">MLHSLSLITHYSLRTICPGAGGGASSFPFWPHRGHPVLLSTEVELAEGRARHTLQWSSSPGRPAAATATHVAEDHGLSNGDGPVEVTQGLELLISVIAQDVILLDGVQRLLLTLQFDNVWVWDHFLGKFPHRVFKGGREKQHLAVPGQHPFLPLDADALVLVALSSYHHVSLIQNKHLDLLRVNELELGAPVQNSPRGANDNVFTDLLTSFHCGDKMFSVGISMEKPAFLSEKNLKL</sequence>
<organism evidence="2 3">
    <name type="scientific">Panthera leo</name>
    <name type="common">Lion</name>
    <dbReference type="NCBI Taxonomy" id="9689"/>
    <lineage>
        <taxon>Eukaryota</taxon>
        <taxon>Metazoa</taxon>
        <taxon>Chordata</taxon>
        <taxon>Craniata</taxon>
        <taxon>Vertebrata</taxon>
        <taxon>Euteleostomi</taxon>
        <taxon>Mammalia</taxon>
        <taxon>Eutheria</taxon>
        <taxon>Laurasiatheria</taxon>
        <taxon>Carnivora</taxon>
        <taxon>Feliformia</taxon>
        <taxon>Felidae</taxon>
        <taxon>Pantherinae</taxon>
        <taxon>Panthera</taxon>
    </lineage>
</organism>